<dbReference type="Gene3D" id="3.30.1330.80">
    <property type="entry name" value="Hypothetical protein, similar to alpha- acetolactate decarboxylase, domain 2"/>
    <property type="match status" value="1"/>
</dbReference>
<dbReference type="Gramene" id="Bo4g116590.1">
    <property type="protein sequence ID" value="Bo4g116590.1"/>
    <property type="gene ID" value="Bo4g116590"/>
</dbReference>
<keyword evidence="3 6" id="KW-0238">DNA-binding</keyword>
<dbReference type="KEGG" id="boe:106337197"/>
<dbReference type="Proteomes" id="UP000032141">
    <property type="component" value="Chromosome C4"/>
</dbReference>
<feature type="compositionally biased region" description="Low complexity" evidence="7">
    <location>
        <begin position="48"/>
        <end position="63"/>
    </location>
</feature>
<dbReference type="InterPro" id="IPR005175">
    <property type="entry name" value="PPC_dom"/>
</dbReference>
<accession>A0A0D3BXP7</accession>
<protein>
    <recommendedName>
        <fullName evidence="6">AT-hook motif nuclear-localized protein</fullName>
    </recommendedName>
</protein>
<dbReference type="HOGENOM" id="CLU_039808_2_0_1"/>
<dbReference type="InterPro" id="IPR014476">
    <property type="entry name" value="AHL15-29"/>
</dbReference>
<proteinExistence type="predicted"/>
<dbReference type="CDD" id="cd11378">
    <property type="entry name" value="DUF296"/>
    <property type="match status" value="1"/>
</dbReference>
<feature type="region of interest" description="Disordered" evidence="7">
    <location>
        <begin position="14"/>
        <end position="110"/>
    </location>
</feature>
<evidence type="ECO:0000256" key="6">
    <source>
        <dbReference type="PIRNR" id="PIRNR016021"/>
    </source>
</evidence>
<feature type="domain" description="PPC" evidence="8">
    <location>
        <begin position="110"/>
        <end position="248"/>
    </location>
</feature>
<feature type="compositionally biased region" description="Basic and acidic residues" evidence="7">
    <location>
        <begin position="234"/>
        <end position="257"/>
    </location>
</feature>
<dbReference type="Pfam" id="PF03479">
    <property type="entry name" value="PCC"/>
    <property type="match status" value="1"/>
</dbReference>
<dbReference type="RefSeq" id="XP_013631715.1">
    <property type="nucleotide sequence ID" value="XM_013776261.1"/>
</dbReference>
<evidence type="ECO:0000259" key="8">
    <source>
        <dbReference type="PROSITE" id="PS51742"/>
    </source>
</evidence>
<dbReference type="EnsemblPlants" id="Bo4g116590.1">
    <property type="protein sequence ID" value="Bo4g116590.1"/>
    <property type="gene ID" value="Bo4g116590"/>
</dbReference>
<name>A0A0D3BXP7_BRAOL</name>
<dbReference type="SUPFAM" id="SSF117856">
    <property type="entry name" value="AF0104/ALDC/Ptd012-like"/>
    <property type="match status" value="1"/>
</dbReference>
<dbReference type="OMA" id="DHDFTTN"/>
<evidence type="ECO:0000256" key="1">
    <source>
        <dbReference type="ARBA" id="ARBA00004123"/>
    </source>
</evidence>
<comment type="subcellular location">
    <subcellularLocation>
        <location evidence="1 6">Nucleus</location>
    </subcellularLocation>
</comment>
<keyword evidence="2 6" id="KW-0805">Transcription regulation</keyword>
<dbReference type="GO" id="GO:0003680">
    <property type="term" value="F:minor groove of adenine-thymine-rich DNA binding"/>
    <property type="evidence" value="ECO:0007669"/>
    <property type="project" value="UniProtKB-UniRule"/>
</dbReference>
<dbReference type="STRING" id="109376.A0A0D3BXP7"/>
<reference evidence="9 10" key="1">
    <citation type="journal article" date="2014" name="Genome Biol.">
        <title>Transcriptome and methylome profiling reveals relics of genome dominance in the mesopolyploid Brassica oleracea.</title>
        <authorList>
            <person name="Parkin I.A."/>
            <person name="Koh C."/>
            <person name="Tang H."/>
            <person name="Robinson S.J."/>
            <person name="Kagale S."/>
            <person name="Clarke W.E."/>
            <person name="Town C.D."/>
            <person name="Nixon J."/>
            <person name="Krishnakumar V."/>
            <person name="Bidwell S.L."/>
            <person name="Denoeud F."/>
            <person name="Belcram H."/>
            <person name="Links M.G."/>
            <person name="Just J."/>
            <person name="Clarke C."/>
            <person name="Bender T."/>
            <person name="Huebert T."/>
            <person name="Mason A.S."/>
            <person name="Pires J.C."/>
            <person name="Barker G."/>
            <person name="Moore J."/>
            <person name="Walley P.G."/>
            <person name="Manoli S."/>
            <person name="Batley J."/>
            <person name="Edwards D."/>
            <person name="Nelson M.N."/>
            <person name="Wang X."/>
            <person name="Paterson A.H."/>
            <person name="King G."/>
            <person name="Bancroft I."/>
            <person name="Chalhoub B."/>
            <person name="Sharpe A.G."/>
        </authorList>
    </citation>
    <scope>NUCLEOTIDE SEQUENCE</scope>
    <source>
        <strain evidence="9 10">cv. TO1000</strain>
    </source>
</reference>
<dbReference type="eggNOG" id="ENOG502QW3T">
    <property type="taxonomic scope" value="Eukaryota"/>
</dbReference>
<dbReference type="OrthoDB" id="781434at2759"/>
<evidence type="ECO:0000313" key="9">
    <source>
        <dbReference type="EnsemblPlants" id="Bo4g116590.1"/>
    </source>
</evidence>
<dbReference type="GO" id="GO:0005634">
    <property type="term" value="C:nucleus"/>
    <property type="evidence" value="ECO:0007669"/>
    <property type="project" value="UniProtKB-SubCell"/>
</dbReference>
<evidence type="ECO:0000256" key="7">
    <source>
        <dbReference type="SAM" id="MobiDB-lite"/>
    </source>
</evidence>
<evidence type="ECO:0000256" key="3">
    <source>
        <dbReference type="ARBA" id="ARBA00023125"/>
    </source>
</evidence>
<keyword evidence="4 6" id="KW-0804">Transcription</keyword>
<dbReference type="SMR" id="A0A0D3BXP7"/>
<dbReference type="PROSITE" id="PS51742">
    <property type="entry name" value="PPC"/>
    <property type="match status" value="1"/>
</dbReference>
<evidence type="ECO:0000256" key="4">
    <source>
        <dbReference type="ARBA" id="ARBA00023163"/>
    </source>
</evidence>
<dbReference type="RefSeq" id="XP_013631716.1">
    <property type="nucleotide sequence ID" value="XM_013776262.1"/>
</dbReference>
<feature type="region of interest" description="Disordered" evidence="7">
    <location>
        <begin position="234"/>
        <end position="307"/>
    </location>
</feature>
<dbReference type="GO" id="GO:0003700">
    <property type="term" value="F:DNA-binding transcription factor activity"/>
    <property type="evidence" value="ECO:0007669"/>
    <property type="project" value="TreeGrafter"/>
</dbReference>
<evidence type="ECO:0000313" key="10">
    <source>
        <dbReference type="Proteomes" id="UP000032141"/>
    </source>
</evidence>
<dbReference type="GeneID" id="106337197"/>
<dbReference type="AlphaFoldDB" id="A0A0D3BXP7"/>
<dbReference type="PIRSF" id="PIRSF016021">
    <property type="entry name" value="ESCAROLA"/>
    <property type="match status" value="1"/>
</dbReference>
<dbReference type="FunFam" id="3.30.1330.80:FF:000007">
    <property type="entry name" value="AT-hook motif nuclear-localized protein"/>
    <property type="match status" value="1"/>
</dbReference>
<sequence length="307" mass="32260">MANPWWVGNVAMGGVESPVTSSAPSMHHRSNNPSMPRSDPRLDHDFANNSGSPNTQTQTQNSQEEPNSRDEVLAIELGSGSGSTGRRPRGRPPGSKNKPKNPVVVSKESPNSLQSHVLEIATGADVAEALNAFARRRGRGVSVLSGSGLVTNVTLRQPAVSGGVVSLRGQFEILSMCGAFLPTSGSPAAAAGLTVYLAGAQGQVLGGGVAGPLIASGPVIVIAATFSNATYERLPIEDEQHQPQIEEAKKEKEKDDNESGNDGNEESMQPLPPPMYNMPPGFMPNGQQMAQHDVYWGAPPPRGPPSY</sequence>
<dbReference type="PANTHER" id="PTHR31100:SF14">
    <property type="entry name" value="AT-HOOK MOTIF NUCLEAR-LOCALIZED PROTEIN 15"/>
    <property type="match status" value="1"/>
</dbReference>
<comment type="function">
    <text evidence="6">Transcription factor that specifically binds AT-rich DNA sequences related to the nuclear matrix attachment regions (MARs).</text>
</comment>
<keyword evidence="5 6" id="KW-0539">Nucleus</keyword>
<reference evidence="9" key="2">
    <citation type="submission" date="2015-03" db="UniProtKB">
        <authorList>
            <consortium name="EnsemblPlants"/>
        </authorList>
    </citation>
    <scope>IDENTIFICATION</scope>
</reference>
<feature type="compositionally biased region" description="Low complexity" evidence="7">
    <location>
        <begin position="92"/>
        <end position="110"/>
    </location>
</feature>
<evidence type="ECO:0000256" key="5">
    <source>
        <dbReference type="ARBA" id="ARBA00023242"/>
    </source>
</evidence>
<dbReference type="PANTHER" id="PTHR31100">
    <property type="entry name" value="AT-HOOK MOTIF NUCLEAR-LOCALIZED PROTEIN 15"/>
    <property type="match status" value="1"/>
</dbReference>
<organism evidence="9 10">
    <name type="scientific">Brassica oleracea var. oleracea</name>
    <dbReference type="NCBI Taxonomy" id="109376"/>
    <lineage>
        <taxon>Eukaryota</taxon>
        <taxon>Viridiplantae</taxon>
        <taxon>Streptophyta</taxon>
        <taxon>Embryophyta</taxon>
        <taxon>Tracheophyta</taxon>
        <taxon>Spermatophyta</taxon>
        <taxon>Magnoliopsida</taxon>
        <taxon>eudicotyledons</taxon>
        <taxon>Gunneridae</taxon>
        <taxon>Pentapetalae</taxon>
        <taxon>rosids</taxon>
        <taxon>malvids</taxon>
        <taxon>Brassicales</taxon>
        <taxon>Brassicaceae</taxon>
        <taxon>Brassiceae</taxon>
        <taxon>Brassica</taxon>
    </lineage>
</organism>
<evidence type="ECO:0000256" key="2">
    <source>
        <dbReference type="ARBA" id="ARBA00023015"/>
    </source>
</evidence>
<keyword evidence="10" id="KW-1185">Reference proteome</keyword>
<feature type="compositionally biased region" description="Pro residues" evidence="7">
    <location>
        <begin position="298"/>
        <end position="307"/>
    </location>
</feature>